<reference evidence="4" key="1">
    <citation type="submission" date="2020-11" db="EMBL/GenBank/DDBJ databases">
        <authorList>
            <person name="Tran Van P."/>
        </authorList>
    </citation>
    <scope>NUCLEOTIDE SEQUENCE</scope>
</reference>
<feature type="region of interest" description="Disordered" evidence="2">
    <location>
        <begin position="518"/>
        <end position="730"/>
    </location>
</feature>
<feature type="compositionally biased region" description="Basic and acidic residues" evidence="2">
    <location>
        <begin position="617"/>
        <end position="627"/>
    </location>
</feature>
<keyword evidence="5" id="KW-1185">Reference proteome</keyword>
<dbReference type="GO" id="GO:0071339">
    <property type="term" value="C:MLL1 complex"/>
    <property type="evidence" value="ECO:0007669"/>
    <property type="project" value="InterPro"/>
</dbReference>
<feature type="compositionally biased region" description="Low complexity" evidence="2">
    <location>
        <begin position="55"/>
        <end position="69"/>
    </location>
</feature>
<dbReference type="GO" id="GO:0044545">
    <property type="term" value="C:NSL complex"/>
    <property type="evidence" value="ECO:0007669"/>
    <property type="project" value="TreeGrafter"/>
</dbReference>
<accession>A0A7R9GAX3</accession>
<dbReference type="InterPro" id="IPR000253">
    <property type="entry name" value="FHA_dom"/>
</dbReference>
<feature type="domain" description="FHA" evidence="3">
    <location>
        <begin position="367"/>
        <end position="423"/>
    </location>
</feature>
<feature type="compositionally biased region" description="Basic and acidic residues" evidence="2">
    <location>
        <begin position="676"/>
        <end position="686"/>
    </location>
</feature>
<keyword evidence="1" id="KW-0175">Coiled coil</keyword>
<dbReference type="Gene3D" id="2.60.200.20">
    <property type="match status" value="1"/>
</dbReference>
<feature type="compositionally biased region" description="Basic and acidic residues" evidence="2">
    <location>
        <begin position="719"/>
        <end position="730"/>
    </location>
</feature>
<dbReference type="Proteomes" id="UP000678499">
    <property type="component" value="Unassembled WGS sequence"/>
</dbReference>
<evidence type="ECO:0000256" key="1">
    <source>
        <dbReference type="SAM" id="Coils"/>
    </source>
</evidence>
<sequence>MSSGKFAIPSLSKHVPTRRSSSRAIKRKTFDDQWEAPVNATKLLKGPDGVGIGYSGSPSSTPSTPGMSSGASFAEMAVAGTSYAIAPTIASARRQKDASSTSVTSGFQSGLAVNPGTSRANTKKRIKGKKKPANAIELGRFKPIDDLALINAVLQTNDLEVIHKSVKFTCEFTFRELTQRWHQLLYDSTLSKMAVQAIQNLHPETVCLVQSKALFSRAEENLLAEVTFDETKFPSLSDFSELLRQNPSVFHPGRTPKTLMKHWNMMKNYDLLKCQSLSTSGDRTFFDVLATISVPDHEPHEDVPLRELQAQGRSVRLEIRKLEKEVQEWETLARSVTGQATLPAFDDQTVALLQGRLTCYKMKSKEVSFGRSVKGGFVDFDLSLEGPSAKISRRQGTIKLRPNGDFFIQNDGKRAILVDGKPVLPHHKFKLHENAVIQMCRTLQLIFHINEPVVEVIRERARVLKETRDLQKKQKLELELLKQAGENHGSDFLPEIKTEMVESPANLQDDSVPSIAIEKADDDESIPEELYIKDEPLTEDASEELGEKSGDLYIPSASDSYAAVPRIEPEPNLESGATEVPPRRSTASPENEDSSSNNDEVGDGAVKQLDSESNASEEPKPPAHVADEVSVSAPELMDTDESSIKTESSNPIEAPLEESGESKDAVELDSESNASEEPKPPAHVADEVSVSAPELMDTDESSIKTESSNPIEAPLEESGESKDAVEVSAE</sequence>
<feature type="region of interest" description="Disordered" evidence="2">
    <location>
        <begin position="1"/>
        <end position="28"/>
    </location>
</feature>
<evidence type="ECO:0000313" key="4">
    <source>
        <dbReference type="EMBL" id="CAD7275763.1"/>
    </source>
</evidence>
<dbReference type="PANTHER" id="PTHR13233:SF0">
    <property type="entry name" value="MICROSPHERULE PROTEIN 1"/>
    <property type="match status" value="1"/>
</dbReference>
<feature type="compositionally biased region" description="Basic residues" evidence="2">
    <location>
        <begin position="121"/>
        <end position="131"/>
    </location>
</feature>
<feature type="region of interest" description="Disordered" evidence="2">
    <location>
        <begin position="47"/>
        <end position="69"/>
    </location>
</feature>
<feature type="coiled-coil region" evidence="1">
    <location>
        <begin position="305"/>
        <end position="339"/>
    </location>
</feature>
<dbReference type="GO" id="GO:0031011">
    <property type="term" value="C:Ino80 complex"/>
    <property type="evidence" value="ECO:0007669"/>
    <property type="project" value="InterPro"/>
</dbReference>
<dbReference type="InterPro" id="IPR037912">
    <property type="entry name" value="MCRS1"/>
</dbReference>
<dbReference type="InterPro" id="IPR008984">
    <property type="entry name" value="SMAD_FHA_dom_sf"/>
</dbReference>
<dbReference type="Pfam" id="PF00498">
    <property type="entry name" value="FHA"/>
    <property type="match status" value="1"/>
</dbReference>
<dbReference type="CDD" id="cd22687">
    <property type="entry name" value="FHA_MCRS1"/>
    <property type="match status" value="1"/>
</dbReference>
<dbReference type="InterPro" id="IPR025999">
    <property type="entry name" value="MCRS_N"/>
</dbReference>
<proteinExistence type="predicted"/>
<evidence type="ECO:0000313" key="5">
    <source>
        <dbReference type="Proteomes" id="UP000678499"/>
    </source>
</evidence>
<gene>
    <name evidence="4" type="ORF">NMOB1V02_LOCUS3552</name>
</gene>
<feature type="compositionally biased region" description="Polar residues" evidence="2">
    <location>
        <begin position="98"/>
        <end position="108"/>
    </location>
</feature>
<dbReference type="EMBL" id="OA882515">
    <property type="protein sequence ID" value="CAD7275763.1"/>
    <property type="molecule type" value="Genomic_DNA"/>
</dbReference>
<dbReference type="PROSITE" id="PS50006">
    <property type="entry name" value="FHA_DOMAIN"/>
    <property type="match status" value="1"/>
</dbReference>
<protein>
    <recommendedName>
        <fullName evidence="3">FHA domain-containing protein</fullName>
    </recommendedName>
</protein>
<name>A0A7R9GAX3_9CRUS</name>
<evidence type="ECO:0000259" key="3">
    <source>
        <dbReference type="PROSITE" id="PS50006"/>
    </source>
</evidence>
<organism evidence="4">
    <name type="scientific">Notodromas monacha</name>
    <dbReference type="NCBI Taxonomy" id="399045"/>
    <lineage>
        <taxon>Eukaryota</taxon>
        <taxon>Metazoa</taxon>
        <taxon>Ecdysozoa</taxon>
        <taxon>Arthropoda</taxon>
        <taxon>Crustacea</taxon>
        <taxon>Oligostraca</taxon>
        <taxon>Ostracoda</taxon>
        <taxon>Podocopa</taxon>
        <taxon>Podocopida</taxon>
        <taxon>Cypridocopina</taxon>
        <taxon>Cypridoidea</taxon>
        <taxon>Cyprididae</taxon>
        <taxon>Notodromas</taxon>
    </lineage>
</organism>
<dbReference type="PANTHER" id="PTHR13233">
    <property type="entry name" value="MICROSPHERULE PROTEIN 1"/>
    <property type="match status" value="1"/>
</dbReference>
<feature type="region of interest" description="Disordered" evidence="2">
    <location>
        <begin position="94"/>
        <end position="131"/>
    </location>
</feature>
<dbReference type="GO" id="GO:0045944">
    <property type="term" value="P:positive regulation of transcription by RNA polymerase II"/>
    <property type="evidence" value="ECO:0007669"/>
    <property type="project" value="TreeGrafter"/>
</dbReference>
<dbReference type="GO" id="GO:0002151">
    <property type="term" value="F:G-quadruplex RNA binding"/>
    <property type="evidence" value="ECO:0007669"/>
    <property type="project" value="InterPro"/>
</dbReference>
<evidence type="ECO:0000256" key="2">
    <source>
        <dbReference type="SAM" id="MobiDB-lite"/>
    </source>
</evidence>
<dbReference type="OrthoDB" id="10262769at2759"/>
<dbReference type="AlphaFoldDB" id="A0A7R9GAX3"/>
<dbReference type="EMBL" id="CAJPEX010000478">
    <property type="protein sequence ID" value="CAG0915915.1"/>
    <property type="molecule type" value="Genomic_DNA"/>
</dbReference>
<dbReference type="SUPFAM" id="SSF49879">
    <property type="entry name" value="SMAD/FHA domain"/>
    <property type="match status" value="1"/>
</dbReference>
<dbReference type="SMART" id="SM00240">
    <property type="entry name" value="FHA"/>
    <property type="match status" value="1"/>
</dbReference>
<dbReference type="Pfam" id="PF13325">
    <property type="entry name" value="MCRS_N"/>
    <property type="match status" value="1"/>
</dbReference>
<feature type="compositionally biased region" description="Basic residues" evidence="2">
    <location>
        <begin position="15"/>
        <end position="27"/>
    </location>
</feature>